<dbReference type="AlphaFoldDB" id="A0A1M7ZR88"/>
<feature type="region of interest" description="Disordered" evidence="2">
    <location>
        <begin position="164"/>
        <end position="188"/>
    </location>
</feature>
<feature type="compositionally biased region" description="Low complexity" evidence="2">
    <location>
        <begin position="129"/>
        <end position="143"/>
    </location>
</feature>
<accession>A0A1M7ZR88</accession>
<organism evidence="3 4">
    <name type="scientific">Pseudoxanthobacter soli DSM 19599</name>
    <dbReference type="NCBI Taxonomy" id="1123029"/>
    <lineage>
        <taxon>Bacteria</taxon>
        <taxon>Pseudomonadati</taxon>
        <taxon>Pseudomonadota</taxon>
        <taxon>Alphaproteobacteria</taxon>
        <taxon>Hyphomicrobiales</taxon>
        <taxon>Segnochrobactraceae</taxon>
        <taxon>Pseudoxanthobacter</taxon>
    </lineage>
</organism>
<proteinExistence type="predicted"/>
<dbReference type="STRING" id="1123029.SAMN02745172_04104"/>
<sequence>MECNGAEHGNFATSVDGSDERLVAGRRTGSRNAGLARAIRRGLLLSSALVPVLALSLIGASPVSAAGGAGGNGGGGGVDSATGAGGAGGNGSANMQGGGGGGAGVTGGDGGSITDGTTTTPGGAGGASPGAAGADGTSAHLTSTGGGGGAHGFVGSALPGNVTTITGGRGGNGGGTSSDSSAAGGGGAGGWGAVVTGSGAYDWSALTLQIAGGDGGNGGNADTSGLMGGGGSGGNGLYVTNSVILTTGPLVTLTGGHGGNGITGGAGGVGLVFGASTGTGVINGAVTGGGGGNGQDGLGGAGAHAIVGGNLSLTINASLLGGAGGTSDYSPGGVGGAGIFADTLQATINASVTGGAGGSNVTNYAAGAAAGAGIYVANGNAATITVTSAGSVTGGNGGSGSTSGDGGAGIVGGNLHVTLETGSTVTGGMAGGNVSQANAILFNSGINILEINPGATINGVAGIDHNTAATATLRLGGASGSASFDVGNTVGSNPLFDGFAAFEKTGTATWTLTGSTNSPQNVQDWTVKQGELILDNGLWLKGNVTVANGATLTAPTVSNGSAKIEALLLVQNGGTVSATQANAGSSGNTPINADNITFNTGAIVDLNLTGSGADAALTTGGFLTIQSGVTINLASTSTLTAGAYNLIEYSGAGSTFVLPTLGTTPGDLEGVISTTPSSTGSLLIVTLSEGGLYWNGTTTSGSGPVAGGDGTWTASQSQLNWTNSSGTTHVASDISKAAIFAGTAGTVTIDTSNGAVGAKSLKFLTSGYTIGGGVLTLANGSATPAVNVDGAGTTATISSSISGSDGLEKTGAGTLVLSGANTYTGGTTVTDGTLQLGDATGVGSVVGNIVDNAALVFANPTAQTFAGVVSGSGTVTKQGAGTLTLTANNTYTGTTTISAGTLQIRDGGSTGSVAGAIVNNAALVLN</sequence>
<reference evidence="3 4" key="1">
    <citation type="submission" date="2016-12" db="EMBL/GenBank/DDBJ databases">
        <authorList>
            <person name="Song W.-J."/>
            <person name="Kurnit D.M."/>
        </authorList>
    </citation>
    <scope>NUCLEOTIDE SEQUENCE [LARGE SCALE GENOMIC DNA]</scope>
    <source>
        <strain evidence="3 4">DSM 19599</strain>
    </source>
</reference>
<gene>
    <name evidence="3" type="ORF">SAMN02745172_04104</name>
</gene>
<keyword evidence="4" id="KW-1185">Reference proteome</keyword>
<keyword evidence="1" id="KW-0732">Signal</keyword>
<evidence type="ECO:0000313" key="4">
    <source>
        <dbReference type="Proteomes" id="UP000186406"/>
    </source>
</evidence>
<feature type="compositionally biased region" description="Gly residues" evidence="2">
    <location>
        <begin position="167"/>
        <end position="176"/>
    </location>
</feature>
<name>A0A1M7ZR88_9HYPH</name>
<feature type="region of interest" description="Disordered" evidence="2">
    <location>
        <begin position="98"/>
        <end position="152"/>
    </location>
</feature>
<dbReference type="NCBIfam" id="TIGR02601">
    <property type="entry name" value="autotrns_rpt"/>
    <property type="match status" value="2"/>
</dbReference>
<dbReference type="EMBL" id="FRXO01000014">
    <property type="protein sequence ID" value="SHO67424.1"/>
    <property type="molecule type" value="Genomic_DNA"/>
</dbReference>
<dbReference type="InterPro" id="IPR013425">
    <property type="entry name" value="Autotrns_rpt"/>
</dbReference>
<feature type="compositionally biased region" description="Gly residues" evidence="2">
    <location>
        <begin position="98"/>
        <end position="113"/>
    </location>
</feature>
<dbReference type="SUPFAM" id="SSF51126">
    <property type="entry name" value="Pectin lyase-like"/>
    <property type="match status" value="2"/>
</dbReference>
<protein>
    <submittedName>
        <fullName evidence="3">Autotransporter-associated beta strand repeat-containing protein</fullName>
    </submittedName>
</protein>
<evidence type="ECO:0000256" key="2">
    <source>
        <dbReference type="SAM" id="MobiDB-lite"/>
    </source>
</evidence>
<dbReference type="InterPro" id="IPR011050">
    <property type="entry name" value="Pectin_lyase_fold/virulence"/>
</dbReference>
<evidence type="ECO:0000256" key="1">
    <source>
        <dbReference type="ARBA" id="ARBA00022729"/>
    </source>
</evidence>
<dbReference type="Proteomes" id="UP000186406">
    <property type="component" value="Unassembled WGS sequence"/>
</dbReference>
<evidence type="ECO:0000313" key="3">
    <source>
        <dbReference type="EMBL" id="SHO67424.1"/>
    </source>
</evidence>
<feature type="non-terminal residue" evidence="3">
    <location>
        <position position="926"/>
    </location>
</feature>
<dbReference type="Pfam" id="PF12951">
    <property type="entry name" value="PATR"/>
    <property type="match status" value="3"/>
</dbReference>